<accession>A0A151R8J9</accession>
<dbReference type="EMBL" id="KQ483951">
    <property type="protein sequence ID" value="KYP38954.1"/>
    <property type="molecule type" value="Genomic_DNA"/>
</dbReference>
<dbReference type="Gramene" id="C.cajan_40428.t">
    <property type="protein sequence ID" value="C.cajan_40428.t"/>
    <property type="gene ID" value="C.cajan_40428"/>
</dbReference>
<protein>
    <submittedName>
        <fullName evidence="1">Uncharacterized protein</fullName>
    </submittedName>
</protein>
<keyword evidence="2" id="KW-1185">Reference proteome</keyword>
<dbReference type="AlphaFoldDB" id="A0A151R8J9"/>
<evidence type="ECO:0000313" key="1">
    <source>
        <dbReference type="EMBL" id="KYP38954.1"/>
    </source>
</evidence>
<organism evidence="1 2">
    <name type="scientific">Cajanus cajan</name>
    <name type="common">Pigeon pea</name>
    <name type="synonym">Cajanus indicus</name>
    <dbReference type="NCBI Taxonomy" id="3821"/>
    <lineage>
        <taxon>Eukaryota</taxon>
        <taxon>Viridiplantae</taxon>
        <taxon>Streptophyta</taxon>
        <taxon>Embryophyta</taxon>
        <taxon>Tracheophyta</taxon>
        <taxon>Spermatophyta</taxon>
        <taxon>Magnoliopsida</taxon>
        <taxon>eudicotyledons</taxon>
        <taxon>Gunneridae</taxon>
        <taxon>Pentapetalae</taxon>
        <taxon>rosids</taxon>
        <taxon>fabids</taxon>
        <taxon>Fabales</taxon>
        <taxon>Fabaceae</taxon>
        <taxon>Papilionoideae</taxon>
        <taxon>50 kb inversion clade</taxon>
        <taxon>NPAAA clade</taxon>
        <taxon>indigoferoid/millettioid clade</taxon>
        <taxon>Phaseoleae</taxon>
        <taxon>Cajanus</taxon>
    </lineage>
</organism>
<dbReference type="Proteomes" id="UP000075243">
    <property type="component" value="Unassembled WGS sequence"/>
</dbReference>
<reference evidence="1" key="1">
    <citation type="journal article" date="2012" name="Nat. Biotechnol.">
        <title>Draft genome sequence of pigeonpea (Cajanus cajan), an orphan legume crop of resource-poor farmers.</title>
        <authorList>
            <person name="Varshney R.K."/>
            <person name="Chen W."/>
            <person name="Li Y."/>
            <person name="Bharti A.K."/>
            <person name="Saxena R.K."/>
            <person name="Schlueter J.A."/>
            <person name="Donoghue M.T."/>
            <person name="Azam S."/>
            <person name="Fan G."/>
            <person name="Whaley A.M."/>
            <person name="Farmer A.D."/>
            <person name="Sheridan J."/>
            <person name="Iwata A."/>
            <person name="Tuteja R."/>
            <person name="Penmetsa R.V."/>
            <person name="Wu W."/>
            <person name="Upadhyaya H.D."/>
            <person name="Yang S.P."/>
            <person name="Shah T."/>
            <person name="Saxena K.B."/>
            <person name="Michael T."/>
            <person name="McCombie W.R."/>
            <person name="Yang B."/>
            <person name="Zhang G."/>
            <person name="Yang H."/>
            <person name="Wang J."/>
            <person name="Spillane C."/>
            <person name="Cook D.R."/>
            <person name="May G.D."/>
            <person name="Xu X."/>
            <person name="Jackson S.A."/>
        </authorList>
    </citation>
    <scope>NUCLEOTIDE SEQUENCE [LARGE SCALE GENOMIC DNA]</scope>
</reference>
<gene>
    <name evidence="1" type="ORF">KK1_039763</name>
</gene>
<proteinExistence type="predicted"/>
<sequence length="58" mass="6951">KVGFVKGAKIRHFKIDYYLIMSLVERWKPPKKAFNESSIKLKWLRDNMLTLPIEPTKF</sequence>
<evidence type="ECO:0000313" key="2">
    <source>
        <dbReference type="Proteomes" id="UP000075243"/>
    </source>
</evidence>
<name>A0A151R8J9_CAJCA</name>
<feature type="non-terminal residue" evidence="1">
    <location>
        <position position="1"/>
    </location>
</feature>